<feature type="region of interest" description="Disordered" evidence="1">
    <location>
        <begin position="364"/>
        <end position="384"/>
    </location>
</feature>
<dbReference type="AlphaFoldDB" id="S8A1C1"/>
<dbReference type="GO" id="GO:0003676">
    <property type="term" value="F:nucleic acid binding"/>
    <property type="evidence" value="ECO:0007669"/>
    <property type="project" value="InterPro"/>
</dbReference>
<protein>
    <submittedName>
        <fullName evidence="2">Uncharacterized protein</fullName>
    </submittedName>
</protein>
<gene>
    <name evidence="2" type="ORF">PDE_09885</name>
</gene>
<organism evidence="2 3">
    <name type="scientific">Penicillium oxalicum (strain 114-2 / CGMCC 5302)</name>
    <name type="common">Penicillium decumbens</name>
    <dbReference type="NCBI Taxonomy" id="933388"/>
    <lineage>
        <taxon>Eukaryota</taxon>
        <taxon>Fungi</taxon>
        <taxon>Dikarya</taxon>
        <taxon>Ascomycota</taxon>
        <taxon>Pezizomycotina</taxon>
        <taxon>Eurotiomycetes</taxon>
        <taxon>Eurotiomycetidae</taxon>
        <taxon>Eurotiales</taxon>
        <taxon>Aspergillaceae</taxon>
        <taxon>Penicillium</taxon>
    </lineage>
</organism>
<accession>S8A1C1</accession>
<name>S8A1C1_PENO1</name>
<feature type="compositionally biased region" description="Basic and acidic residues" evidence="1">
    <location>
        <begin position="26"/>
        <end position="45"/>
    </location>
</feature>
<dbReference type="InterPro" id="IPR012337">
    <property type="entry name" value="RNaseH-like_sf"/>
</dbReference>
<dbReference type="Proteomes" id="UP000019376">
    <property type="component" value="Unassembled WGS sequence"/>
</dbReference>
<dbReference type="OrthoDB" id="3548481at2759"/>
<keyword evidence="3" id="KW-1185">Reference proteome</keyword>
<feature type="region of interest" description="Disordered" evidence="1">
    <location>
        <begin position="1"/>
        <end position="79"/>
    </location>
</feature>
<dbReference type="EMBL" id="KB644415">
    <property type="protein sequence ID" value="EPS34921.1"/>
    <property type="molecule type" value="Genomic_DNA"/>
</dbReference>
<evidence type="ECO:0000313" key="2">
    <source>
        <dbReference type="EMBL" id="EPS34921.1"/>
    </source>
</evidence>
<dbReference type="InterPro" id="IPR036397">
    <property type="entry name" value="RNaseH_sf"/>
</dbReference>
<dbReference type="PhylomeDB" id="S8A1C1"/>
<reference evidence="2 3" key="1">
    <citation type="journal article" date="2013" name="PLoS ONE">
        <title>Genomic and secretomic analyses reveal unique features of the lignocellulolytic enzyme system of Penicillium decumbens.</title>
        <authorList>
            <person name="Liu G."/>
            <person name="Zhang L."/>
            <person name="Wei X."/>
            <person name="Zou G."/>
            <person name="Qin Y."/>
            <person name="Ma L."/>
            <person name="Li J."/>
            <person name="Zheng H."/>
            <person name="Wang S."/>
            <person name="Wang C."/>
            <person name="Xun L."/>
            <person name="Zhao G.-P."/>
            <person name="Zhou Z."/>
            <person name="Qu Y."/>
        </authorList>
    </citation>
    <scope>NUCLEOTIDE SEQUENCE [LARGE SCALE GENOMIC DNA]</scope>
    <source>
        <strain evidence="3">114-2 / CGMCC 5302</strain>
    </source>
</reference>
<sequence length="400" mass="44085">MHGRKSSRSSRFSNSPSPPQRPAKRLLRDDLRTLSENTPEHHDEYSQSLMKGGHPPQHDASPSDDEASDPGPKVPLSPLSESGYQLEFLEQPVSPGSISWQFTESPARLTGTEKETEASCWEVPCAPTPDGFRGNVFIKPRAEAWVFAMGSQGWRSESRTTEVCLDILWTDPSIVFFSCAAGAIVWQESSTGEWMSRRCPYPYPVVNTTVVEIFAVVNALEIAVDRVREWQFAQENDGSGKFRHEVYVFTDSEGALRAIQRRKKRRQHAAELHALVQNAVDRSIELEELGALVELHLVPGHRNVPGNTRANNHSRTAARDLASQVGLTSLEEGMRLYREAFTTPLIAIPSGPSVLLSVANARCPGRSVSEPQKTGQDTDGSLSNTNAATLGIGFVQLVED</sequence>
<proteinExistence type="predicted"/>
<evidence type="ECO:0000256" key="1">
    <source>
        <dbReference type="SAM" id="MobiDB-lite"/>
    </source>
</evidence>
<dbReference type="STRING" id="933388.S8A1C1"/>
<dbReference type="SUPFAM" id="SSF53098">
    <property type="entry name" value="Ribonuclease H-like"/>
    <property type="match status" value="1"/>
</dbReference>
<dbReference type="HOGENOM" id="CLU_689075_0_0_1"/>
<dbReference type="Gene3D" id="3.30.420.10">
    <property type="entry name" value="Ribonuclease H-like superfamily/Ribonuclease H"/>
    <property type="match status" value="1"/>
</dbReference>
<feature type="compositionally biased region" description="Polar residues" evidence="1">
    <location>
        <begin position="369"/>
        <end position="384"/>
    </location>
</feature>
<evidence type="ECO:0000313" key="3">
    <source>
        <dbReference type="Proteomes" id="UP000019376"/>
    </source>
</evidence>